<proteinExistence type="predicted"/>
<accession>A0ABW3N7M0</accession>
<dbReference type="EC" id="2.4.-.-" evidence="3"/>
<keyword evidence="3" id="KW-0328">Glycosyltransferase</keyword>
<dbReference type="InterPro" id="IPR028098">
    <property type="entry name" value="Glyco_trans_4-like_N"/>
</dbReference>
<gene>
    <name evidence="3" type="ORF">ACFQ1Q_08790</name>
</gene>
<feature type="domain" description="Glycosyl transferase family 1" evidence="1">
    <location>
        <begin position="166"/>
        <end position="332"/>
    </location>
</feature>
<dbReference type="RefSeq" id="WP_386130025.1">
    <property type="nucleotide sequence ID" value="NZ_JBHTJL010000009.1"/>
</dbReference>
<dbReference type="EMBL" id="JBHTJL010000009">
    <property type="protein sequence ID" value="MFD1063343.1"/>
    <property type="molecule type" value="Genomic_DNA"/>
</dbReference>
<dbReference type="Pfam" id="PF00534">
    <property type="entry name" value="Glycos_transf_1"/>
    <property type="match status" value="1"/>
</dbReference>
<dbReference type="InterPro" id="IPR001296">
    <property type="entry name" value="Glyco_trans_1"/>
</dbReference>
<keyword evidence="3" id="KW-0808">Transferase</keyword>
<organism evidence="3 4">
    <name type="scientific">Winogradskyella litorisediminis</name>
    <dbReference type="NCBI Taxonomy" id="1156618"/>
    <lineage>
        <taxon>Bacteria</taxon>
        <taxon>Pseudomonadati</taxon>
        <taxon>Bacteroidota</taxon>
        <taxon>Flavobacteriia</taxon>
        <taxon>Flavobacteriales</taxon>
        <taxon>Flavobacteriaceae</taxon>
        <taxon>Winogradskyella</taxon>
    </lineage>
</organism>
<name>A0ABW3N7M0_9FLAO</name>
<feature type="domain" description="Glycosyltransferase subfamily 4-like N-terminal" evidence="2">
    <location>
        <begin position="15"/>
        <end position="164"/>
    </location>
</feature>
<dbReference type="Proteomes" id="UP001597013">
    <property type="component" value="Unassembled WGS sequence"/>
</dbReference>
<dbReference type="PANTHER" id="PTHR12526">
    <property type="entry name" value="GLYCOSYLTRANSFERASE"/>
    <property type="match status" value="1"/>
</dbReference>
<evidence type="ECO:0000313" key="4">
    <source>
        <dbReference type="Proteomes" id="UP001597013"/>
    </source>
</evidence>
<evidence type="ECO:0000259" key="1">
    <source>
        <dbReference type="Pfam" id="PF00534"/>
    </source>
</evidence>
<protein>
    <submittedName>
        <fullName evidence="3">Glycosyltransferase</fullName>
        <ecNumber evidence="3">2.4.-.-</ecNumber>
    </submittedName>
</protein>
<dbReference type="Gene3D" id="3.40.50.2000">
    <property type="entry name" value="Glycogen Phosphorylase B"/>
    <property type="match status" value="2"/>
</dbReference>
<keyword evidence="4" id="KW-1185">Reference proteome</keyword>
<reference evidence="4" key="1">
    <citation type="journal article" date="2019" name="Int. J. Syst. Evol. Microbiol.">
        <title>The Global Catalogue of Microorganisms (GCM) 10K type strain sequencing project: providing services to taxonomists for standard genome sequencing and annotation.</title>
        <authorList>
            <consortium name="The Broad Institute Genomics Platform"/>
            <consortium name="The Broad Institute Genome Sequencing Center for Infectious Disease"/>
            <person name="Wu L."/>
            <person name="Ma J."/>
        </authorList>
    </citation>
    <scope>NUCLEOTIDE SEQUENCE [LARGE SCALE GENOMIC DNA]</scope>
    <source>
        <strain evidence="4">CCUG 62215</strain>
    </source>
</reference>
<sequence length="352" mass="41060">MSKKICLLIDSLSSGGAERMVSNLSYSLVVKGYDVTTVIMRNEVEYNYSGKLYNFGLYKQKHSKLKAFRELKSYFKIQNFDMILDHRIRRYWWKEFLFSKAIFRPFKVIYCVHHYKLWMYFPKVNNPWLSKKTLVPNHKIVAVSQLAKSEIKKRLNLHSEVIYNYPEYKEIEAFKTAENYIIAVGRLEPIKQFDVLIECYEKSNLKDENFKLLIFGEGSQRQKLQDMIAIKNLENQVVLKGFSVNVSEYIKSAKALVMSSEGEGFPMVLIEAIQLKTPVISFNCKSGPSEIIENGINGILVDDQNKEALTAALNKIIDKEFYLELNQNLQSYKSPFTEQNIIKQWVNLIDNF</sequence>
<dbReference type="PANTHER" id="PTHR12526:SF630">
    <property type="entry name" value="GLYCOSYLTRANSFERASE"/>
    <property type="match status" value="1"/>
</dbReference>
<evidence type="ECO:0000313" key="3">
    <source>
        <dbReference type="EMBL" id="MFD1063343.1"/>
    </source>
</evidence>
<evidence type="ECO:0000259" key="2">
    <source>
        <dbReference type="Pfam" id="PF13439"/>
    </source>
</evidence>
<dbReference type="Pfam" id="PF13439">
    <property type="entry name" value="Glyco_transf_4"/>
    <property type="match status" value="1"/>
</dbReference>
<comment type="caution">
    <text evidence="3">The sequence shown here is derived from an EMBL/GenBank/DDBJ whole genome shotgun (WGS) entry which is preliminary data.</text>
</comment>
<dbReference type="GO" id="GO:0016757">
    <property type="term" value="F:glycosyltransferase activity"/>
    <property type="evidence" value="ECO:0007669"/>
    <property type="project" value="UniProtKB-KW"/>
</dbReference>
<dbReference type="SUPFAM" id="SSF53756">
    <property type="entry name" value="UDP-Glycosyltransferase/glycogen phosphorylase"/>
    <property type="match status" value="1"/>
</dbReference>